<reference evidence="1" key="1">
    <citation type="submission" date="2020-11" db="EMBL/GenBank/DDBJ databases">
        <authorList>
            <person name="Tran Van P."/>
        </authorList>
    </citation>
    <scope>NUCLEOTIDE SEQUENCE</scope>
</reference>
<accession>A0A7R9BNH2</accession>
<protein>
    <submittedName>
        <fullName evidence="1">Uncharacterized protein</fullName>
    </submittedName>
</protein>
<dbReference type="AlphaFoldDB" id="A0A7R9BNH2"/>
<evidence type="ECO:0000313" key="1">
    <source>
        <dbReference type="EMBL" id="CAD7278612.1"/>
    </source>
</evidence>
<evidence type="ECO:0000313" key="2">
    <source>
        <dbReference type="Proteomes" id="UP000678499"/>
    </source>
</evidence>
<keyword evidence="2" id="KW-1185">Reference proteome</keyword>
<sequence length="373" mass="42270">MSAREKRMRHLHRIFNTSSAVDDSPPVSYLLRNCRIPCSEIPLCDSNAARAQRKKALFLHRSSESVCAEPKSGTMLSSNIRATSAGRKPRKAASRFSSASCLRDSGVSSSCSGLQDAYWTHKPVETPSMRLADRIDNFLRQVNAVSVVPKAREKLSRYPPVPADPILRYPMAFTAPAKPFTPRLNRKSSEVQAWLRKSDMYNPPTRKVKLEPKRVEPDDEYRQTFLDQILMRWKKFLTRPTGKNVDLKQEPLPVRTLPWKWKSLVDQEKEVQVLTELDKSLKAFIECPQMTPEDVAKLEQIESILNVGRCSGNNMEHAKSFSQAPAVSVEQESEFRPRPIYKSLDVINAILEDLKVGSSVSRATQKVLFDEGI</sequence>
<organism evidence="1">
    <name type="scientific">Notodromas monacha</name>
    <dbReference type="NCBI Taxonomy" id="399045"/>
    <lineage>
        <taxon>Eukaryota</taxon>
        <taxon>Metazoa</taxon>
        <taxon>Ecdysozoa</taxon>
        <taxon>Arthropoda</taxon>
        <taxon>Crustacea</taxon>
        <taxon>Oligostraca</taxon>
        <taxon>Ostracoda</taxon>
        <taxon>Podocopa</taxon>
        <taxon>Podocopida</taxon>
        <taxon>Cypridocopina</taxon>
        <taxon>Cypridoidea</taxon>
        <taxon>Cyprididae</taxon>
        <taxon>Notodromas</taxon>
    </lineage>
</organism>
<gene>
    <name evidence="1" type="ORF">NMOB1V02_LOCUS6311</name>
</gene>
<dbReference type="EMBL" id="CAJPEX010001291">
    <property type="protein sequence ID" value="CAG0918764.1"/>
    <property type="molecule type" value="Genomic_DNA"/>
</dbReference>
<name>A0A7R9BNH2_9CRUS</name>
<dbReference type="Proteomes" id="UP000678499">
    <property type="component" value="Unassembled WGS sequence"/>
</dbReference>
<proteinExistence type="predicted"/>
<dbReference type="EMBL" id="OA883328">
    <property type="protein sequence ID" value="CAD7278612.1"/>
    <property type="molecule type" value="Genomic_DNA"/>
</dbReference>